<dbReference type="OrthoDB" id="3265199at2759"/>
<evidence type="ECO:0000313" key="3">
    <source>
        <dbReference type="Proteomes" id="UP000054279"/>
    </source>
</evidence>
<name>A0A0C9TZY5_SPHS4</name>
<sequence length="247" mass="27797">MRTRNQNRADEQARVDEQAQILDRSEGSPPWDCEDGPLPSANARSASPDSEEINHSSISDPEESGKQATNARSPYWQPWEDRFLASEDDLAEAMRIDSGSCRKEIAQSGCACRTRFKKILEVHQKNETRSLQKTGTDEDINTHIQNTTDITALIDLCSLELRIVSMTGVVPQNTLTDVTEGMGASHREKQAQWKRKHSTHDSEANKEDCSSGPLKHLRKQTAMEKALDRSEQDVSSHLDEVQIQDRQ</sequence>
<dbReference type="EMBL" id="KN837183">
    <property type="protein sequence ID" value="KIJ35938.1"/>
    <property type="molecule type" value="Genomic_DNA"/>
</dbReference>
<feature type="compositionally biased region" description="Basic and acidic residues" evidence="1">
    <location>
        <begin position="221"/>
        <end position="247"/>
    </location>
</feature>
<dbReference type="AlphaFoldDB" id="A0A0C9TZY5"/>
<dbReference type="Proteomes" id="UP000054279">
    <property type="component" value="Unassembled WGS sequence"/>
</dbReference>
<feature type="compositionally biased region" description="Basic and acidic residues" evidence="1">
    <location>
        <begin position="199"/>
        <end position="209"/>
    </location>
</feature>
<evidence type="ECO:0000313" key="2">
    <source>
        <dbReference type="EMBL" id="KIJ35938.1"/>
    </source>
</evidence>
<accession>A0A0C9TZY5</accession>
<gene>
    <name evidence="2" type="ORF">M422DRAFT_261691</name>
</gene>
<feature type="region of interest" description="Disordered" evidence="1">
    <location>
        <begin position="1"/>
        <end position="74"/>
    </location>
</feature>
<keyword evidence="3" id="KW-1185">Reference proteome</keyword>
<protein>
    <recommendedName>
        <fullName evidence="4">Myb-like domain-containing protein</fullName>
    </recommendedName>
</protein>
<evidence type="ECO:0000256" key="1">
    <source>
        <dbReference type="SAM" id="MobiDB-lite"/>
    </source>
</evidence>
<reference evidence="2 3" key="1">
    <citation type="submission" date="2014-06" db="EMBL/GenBank/DDBJ databases">
        <title>Evolutionary Origins and Diversification of the Mycorrhizal Mutualists.</title>
        <authorList>
            <consortium name="DOE Joint Genome Institute"/>
            <consortium name="Mycorrhizal Genomics Consortium"/>
            <person name="Kohler A."/>
            <person name="Kuo A."/>
            <person name="Nagy L.G."/>
            <person name="Floudas D."/>
            <person name="Copeland A."/>
            <person name="Barry K.W."/>
            <person name="Cichocki N."/>
            <person name="Veneault-Fourrey C."/>
            <person name="LaButti K."/>
            <person name="Lindquist E.A."/>
            <person name="Lipzen A."/>
            <person name="Lundell T."/>
            <person name="Morin E."/>
            <person name="Murat C."/>
            <person name="Riley R."/>
            <person name="Ohm R."/>
            <person name="Sun H."/>
            <person name="Tunlid A."/>
            <person name="Henrissat B."/>
            <person name="Grigoriev I.V."/>
            <person name="Hibbett D.S."/>
            <person name="Martin F."/>
        </authorList>
    </citation>
    <scope>NUCLEOTIDE SEQUENCE [LARGE SCALE GENOMIC DNA]</scope>
    <source>
        <strain evidence="2 3">SS14</strain>
    </source>
</reference>
<feature type="compositionally biased region" description="Basic and acidic residues" evidence="1">
    <location>
        <begin position="7"/>
        <end position="17"/>
    </location>
</feature>
<dbReference type="HOGENOM" id="CLU_054814_0_0_1"/>
<proteinExistence type="predicted"/>
<feature type="region of interest" description="Disordered" evidence="1">
    <location>
        <begin position="178"/>
        <end position="247"/>
    </location>
</feature>
<evidence type="ECO:0008006" key="4">
    <source>
        <dbReference type="Google" id="ProtNLM"/>
    </source>
</evidence>
<organism evidence="2 3">
    <name type="scientific">Sphaerobolus stellatus (strain SS14)</name>
    <dbReference type="NCBI Taxonomy" id="990650"/>
    <lineage>
        <taxon>Eukaryota</taxon>
        <taxon>Fungi</taxon>
        <taxon>Dikarya</taxon>
        <taxon>Basidiomycota</taxon>
        <taxon>Agaricomycotina</taxon>
        <taxon>Agaricomycetes</taxon>
        <taxon>Phallomycetidae</taxon>
        <taxon>Geastrales</taxon>
        <taxon>Sphaerobolaceae</taxon>
        <taxon>Sphaerobolus</taxon>
    </lineage>
</organism>